<name>A0AAN7BLP2_9PEZI</name>
<feature type="active site" description="Proton acceptor" evidence="3">
    <location>
        <position position="600"/>
    </location>
</feature>
<dbReference type="PIRSF" id="PIRSF000137">
    <property type="entry name" value="Alcohol_oxidase"/>
    <property type="match status" value="1"/>
</dbReference>
<dbReference type="PANTHER" id="PTHR11552">
    <property type="entry name" value="GLUCOSE-METHANOL-CHOLINE GMC OXIDOREDUCTASE"/>
    <property type="match status" value="1"/>
</dbReference>
<feature type="domain" description="Glucose-methanol-choline oxidoreductase N-terminal" evidence="6">
    <location>
        <begin position="41"/>
        <end position="363"/>
    </location>
</feature>
<feature type="binding site" evidence="4">
    <location>
        <begin position="601"/>
        <end position="602"/>
    </location>
    <ligand>
        <name>FAD</name>
        <dbReference type="ChEBI" id="CHEBI:57692"/>
    </ligand>
</feature>
<proteinExistence type="inferred from homology"/>
<dbReference type="Gene3D" id="3.30.560.10">
    <property type="entry name" value="Glucose Oxidase, domain 3"/>
    <property type="match status" value="1"/>
</dbReference>
<dbReference type="AlphaFoldDB" id="A0AAN7BLP2"/>
<keyword evidence="5" id="KW-0732">Signal</keyword>
<feature type="binding site" evidence="4">
    <location>
        <begin position="552"/>
        <end position="553"/>
    </location>
    <ligand>
        <name>FAD</name>
        <dbReference type="ChEBI" id="CHEBI:57692"/>
    </ligand>
</feature>
<protein>
    <submittedName>
        <fullName evidence="8">GMC oxidoreductase</fullName>
    </submittedName>
</protein>
<feature type="signal peptide" evidence="5">
    <location>
        <begin position="1"/>
        <end position="19"/>
    </location>
</feature>
<reference evidence="8" key="1">
    <citation type="journal article" date="2023" name="Mol. Phylogenet. Evol.">
        <title>Genome-scale phylogeny and comparative genomics of the fungal order Sordariales.</title>
        <authorList>
            <person name="Hensen N."/>
            <person name="Bonometti L."/>
            <person name="Westerberg I."/>
            <person name="Brannstrom I.O."/>
            <person name="Guillou S."/>
            <person name="Cros-Aarteil S."/>
            <person name="Calhoun S."/>
            <person name="Haridas S."/>
            <person name="Kuo A."/>
            <person name="Mondo S."/>
            <person name="Pangilinan J."/>
            <person name="Riley R."/>
            <person name="LaButti K."/>
            <person name="Andreopoulos B."/>
            <person name="Lipzen A."/>
            <person name="Chen C."/>
            <person name="Yan M."/>
            <person name="Daum C."/>
            <person name="Ng V."/>
            <person name="Clum A."/>
            <person name="Steindorff A."/>
            <person name="Ohm R.A."/>
            <person name="Martin F."/>
            <person name="Silar P."/>
            <person name="Natvig D.O."/>
            <person name="Lalanne C."/>
            <person name="Gautier V."/>
            <person name="Ament-Velasquez S.L."/>
            <person name="Kruys A."/>
            <person name="Hutchinson M.I."/>
            <person name="Powell A.J."/>
            <person name="Barry K."/>
            <person name="Miller A.N."/>
            <person name="Grigoriev I.V."/>
            <person name="Debuchy R."/>
            <person name="Gladieux P."/>
            <person name="Hiltunen Thoren M."/>
            <person name="Johannesson H."/>
        </authorList>
    </citation>
    <scope>NUCLEOTIDE SEQUENCE</scope>
    <source>
        <strain evidence="8">CBS 990.96</strain>
    </source>
</reference>
<keyword evidence="4" id="KW-0285">Flavoprotein</keyword>
<organism evidence="8 9">
    <name type="scientific">Podospora fimiseda</name>
    <dbReference type="NCBI Taxonomy" id="252190"/>
    <lineage>
        <taxon>Eukaryota</taxon>
        <taxon>Fungi</taxon>
        <taxon>Dikarya</taxon>
        <taxon>Ascomycota</taxon>
        <taxon>Pezizomycotina</taxon>
        <taxon>Sordariomycetes</taxon>
        <taxon>Sordariomycetidae</taxon>
        <taxon>Sordariales</taxon>
        <taxon>Podosporaceae</taxon>
        <taxon>Podospora</taxon>
    </lineage>
</organism>
<dbReference type="GO" id="GO:0044550">
    <property type="term" value="P:secondary metabolite biosynthetic process"/>
    <property type="evidence" value="ECO:0007669"/>
    <property type="project" value="TreeGrafter"/>
</dbReference>
<dbReference type="Pfam" id="PF00732">
    <property type="entry name" value="GMC_oxred_N"/>
    <property type="match status" value="1"/>
</dbReference>
<reference evidence="8" key="2">
    <citation type="submission" date="2023-05" db="EMBL/GenBank/DDBJ databases">
        <authorList>
            <consortium name="Lawrence Berkeley National Laboratory"/>
            <person name="Steindorff A."/>
            <person name="Hensen N."/>
            <person name="Bonometti L."/>
            <person name="Westerberg I."/>
            <person name="Brannstrom I.O."/>
            <person name="Guillou S."/>
            <person name="Cros-Aarteil S."/>
            <person name="Calhoun S."/>
            <person name="Haridas S."/>
            <person name="Kuo A."/>
            <person name="Mondo S."/>
            <person name="Pangilinan J."/>
            <person name="Riley R."/>
            <person name="Labutti K."/>
            <person name="Andreopoulos B."/>
            <person name="Lipzen A."/>
            <person name="Chen C."/>
            <person name="Yanf M."/>
            <person name="Daum C."/>
            <person name="Ng V."/>
            <person name="Clum A."/>
            <person name="Ohm R."/>
            <person name="Martin F."/>
            <person name="Silar P."/>
            <person name="Natvig D."/>
            <person name="Lalanne C."/>
            <person name="Gautier V."/>
            <person name="Ament-Velasquez S.L."/>
            <person name="Kruys A."/>
            <person name="Hutchinson M.I."/>
            <person name="Powell A.J."/>
            <person name="Barry K."/>
            <person name="Miller A.N."/>
            <person name="Grigoriev I.V."/>
            <person name="Debuchy R."/>
            <person name="Gladieux P."/>
            <person name="Thoren M.H."/>
            <person name="Johannesson H."/>
        </authorList>
    </citation>
    <scope>NUCLEOTIDE SEQUENCE</scope>
    <source>
        <strain evidence="8">CBS 990.96</strain>
    </source>
</reference>
<dbReference type="SUPFAM" id="SSF54373">
    <property type="entry name" value="FAD-linked reductases, C-terminal domain"/>
    <property type="match status" value="1"/>
</dbReference>
<evidence type="ECO:0000259" key="7">
    <source>
        <dbReference type="Pfam" id="PF05199"/>
    </source>
</evidence>
<evidence type="ECO:0000256" key="5">
    <source>
        <dbReference type="SAM" id="SignalP"/>
    </source>
</evidence>
<evidence type="ECO:0000259" key="6">
    <source>
        <dbReference type="Pfam" id="PF00732"/>
    </source>
</evidence>
<evidence type="ECO:0000256" key="3">
    <source>
        <dbReference type="PIRSR" id="PIRSR000137-1"/>
    </source>
</evidence>
<dbReference type="GO" id="GO:0050660">
    <property type="term" value="F:flavin adenine dinucleotide binding"/>
    <property type="evidence" value="ECO:0007669"/>
    <property type="project" value="InterPro"/>
</dbReference>
<dbReference type="Proteomes" id="UP001301958">
    <property type="component" value="Unassembled WGS sequence"/>
</dbReference>
<dbReference type="GO" id="GO:0016614">
    <property type="term" value="F:oxidoreductase activity, acting on CH-OH group of donors"/>
    <property type="evidence" value="ECO:0007669"/>
    <property type="project" value="InterPro"/>
</dbReference>
<dbReference type="Gene3D" id="3.50.50.60">
    <property type="entry name" value="FAD/NAD(P)-binding domain"/>
    <property type="match status" value="1"/>
</dbReference>
<dbReference type="SUPFAM" id="SSF51905">
    <property type="entry name" value="FAD/NAD(P)-binding domain"/>
    <property type="match status" value="1"/>
</dbReference>
<keyword evidence="9" id="KW-1185">Reference proteome</keyword>
<feature type="active site" description="Proton donor" evidence="3">
    <location>
        <position position="553"/>
    </location>
</feature>
<dbReference type="Pfam" id="PF05199">
    <property type="entry name" value="GMC_oxred_C"/>
    <property type="match status" value="1"/>
</dbReference>
<keyword evidence="2" id="KW-0325">Glycoprotein</keyword>
<comment type="cofactor">
    <cofactor evidence="4">
        <name>FAD</name>
        <dbReference type="ChEBI" id="CHEBI:57692"/>
    </cofactor>
</comment>
<dbReference type="PANTHER" id="PTHR11552:SF138">
    <property type="entry name" value="DEHYDROGENASE PKFF-RELATED"/>
    <property type="match status" value="1"/>
</dbReference>
<comment type="similarity">
    <text evidence="1">Belongs to the GMC oxidoreductase family.</text>
</comment>
<comment type="caution">
    <text evidence="8">The sequence shown here is derived from an EMBL/GenBank/DDBJ whole genome shotgun (WGS) entry which is preliminary data.</text>
</comment>
<evidence type="ECO:0000256" key="2">
    <source>
        <dbReference type="ARBA" id="ARBA00023180"/>
    </source>
</evidence>
<sequence length="620" mass="67511">MSPFSFLLHFLLYTTTTHAHKPHRTRLRSSAWGIPGHNATYDYIIIGGGTTGLTLAARLAPLFSVAVIEAGSFHDLDNGNGSVVPFYSLTQQPFTSSDPNYPRQPLIDYDLRSVPLPHANNRTVHYAQAKSLGGCTTHNTMGYLRATVGSHKSWAEISGDPRYEFGQMLKYFKSSVELTPPDWKKRNTPNATFEYDKGAFERKGKGGPVQVSYPAWVDPSVTWFAKAFAREGLPLSQEGFSSGRLEGYSSYIPISVDSRTGERSTARSYLESVLLETEIIVYHRTIGMKINFEGKRAKSVEVDTEGLGYTLSARREIIVSAGVFHSPQILMVSGLGPKEFLERKGIQVVADLPGVGRNLQDQITISLGNGIGTIPTGGGYVGSADPEVQAEILDWYLNEQGGPLSSLGALLSFEKVPERYRSSLSNRTLSLLGTLDDDWPEIEIIGAGGPSEAGNSTLGFLGAVLLRPFSIGNVTIKSDSMKDTPVIDLGWLSDPADKEVLVAAFKRLRQIMNSTVWEEIKLPGDEEIFPGRGVQTDEEILEYIKNSVTTIWHASSTCSMGKAGDEKKGAVVDFAGRVLGGVQGLRVADMSVLPVQLPTHPQGTMYALGEKIAADMLEGR</sequence>
<evidence type="ECO:0000313" key="8">
    <source>
        <dbReference type="EMBL" id="KAK4225594.1"/>
    </source>
</evidence>
<dbReference type="InterPro" id="IPR007867">
    <property type="entry name" value="GMC_OxRtase_C"/>
</dbReference>
<evidence type="ECO:0000256" key="1">
    <source>
        <dbReference type="ARBA" id="ARBA00010790"/>
    </source>
</evidence>
<keyword evidence="4" id="KW-0274">FAD</keyword>
<feature type="chain" id="PRO_5042913244" evidence="5">
    <location>
        <begin position="20"/>
        <end position="620"/>
    </location>
</feature>
<dbReference type="InterPro" id="IPR012132">
    <property type="entry name" value="GMC_OxRdtase"/>
</dbReference>
<feature type="domain" description="Glucose-methanol-choline oxidoreductase C-terminal" evidence="7">
    <location>
        <begin position="468"/>
        <end position="609"/>
    </location>
</feature>
<dbReference type="InterPro" id="IPR036188">
    <property type="entry name" value="FAD/NAD-bd_sf"/>
</dbReference>
<feature type="binding site" evidence="4">
    <location>
        <begin position="50"/>
        <end position="51"/>
    </location>
    <ligand>
        <name>FAD</name>
        <dbReference type="ChEBI" id="CHEBI:57692"/>
    </ligand>
</feature>
<dbReference type="EMBL" id="MU865363">
    <property type="protein sequence ID" value="KAK4225594.1"/>
    <property type="molecule type" value="Genomic_DNA"/>
</dbReference>
<evidence type="ECO:0000313" key="9">
    <source>
        <dbReference type="Proteomes" id="UP001301958"/>
    </source>
</evidence>
<dbReference type="InterPro" id="IPR000172">
    <property type="entry name" value="GMC_OxRdtase_N"/>
</dbReference>
<gene>
    <name evidence="8" type="ORF">QBC38DRAFT_255760</name>
</gene>
<accession>A0AAN7BLP2</accession>
<evidence type="ECO:0000256" key="4">
    <source>
        <dbReference type="PIRSR" id="PIRSR000137-2"/>
    </source>
</evidence>